<dbReference type="PANTHER" id="PTHR31997">
    <property type="entry name" value="AGAP003710-PA"/>
    <property type="match status" value="1"/>
</dbReference>
<feature type="region of interest" description="Disordered" evidence="2">
    <location>
        <begin position="412"/>
        <end position="548"/>
    </location>
</feature>
<dbReference type="InterPro" id="IPR022194">
    <property type="entry name" value="DUF3719"/>
</dbReference>
<dbReference type="GO" id="GO:0061512">
    <property type="term" value="P:protein localization to cilium"/>
    <property type="evidence" value="ECO:0007669"/>
    <property type="project" value="TreeGrafter"/>
</dbReference>
<dbReference type="Pfam" id="PF12516">
    <property type="entry name" value="DUF3719"/>
    <property type="match status" value="1"/>
</dbReference>
<proteinExistence type="inferred from homology"/>
<keyword evidence="3" id="KW-1133">Transmembrane helix</keyword>
<name>A0A3P8XJW7_ESOLU</name>
<dbReference type="GO" id="GO:0060271">
    <property type="term" value="P:cilium assembly"/>
    <property type="evidence" value="ECO:0007669"/>
    <property type="project" value="TreeGrafter"/>
</dbReference>
<reference evidence="5" key="3">
    <citation type="submission" date="2025-08" db="UniProtKB">
        <authorList>
            <consortium name="Ensembl"/>
        </authorList>
    </citation>
    <scope>IDENTIFICATION</scope>
</reference>
<feature type="domain" description="DUF3719" evidence="4">
    <location>
        <begin position="134"/>
        <end position="186"/>
    </location>
</feature>
<accession>A0A3P8XJW7</accession>
<dbReference type="FunCoup" id="A0A3P8XJW7">
    <property type="interactions" value="1339"/>
</dbReference>
<comment type="similarity">
    <text evidence="1">Belongs to the FAM149 family.</text>
</comment>
<dbReference type="Bgee" id="ENSELUG00000005971">
    <property type="expression patterns" value="Expressed in camera-type eye and 15 other cell types or tissues"/>
</dbReference>
<reference evidence="5" key="2">
    <citation type="submission" date="2020-02" db="EMBL/GenBank/DDBJ databases">
        <title>Esox lucius (northern pike) genome, fEsoLuc1, primary haplotype.</title>
        <authorList>
            <person name="Myers G."/>
            <person name="Karagic N."/>
            <person name="Meyer A."/>
            <person name="Pippel M."/>
            <person name="Reichard M."/>
            <person name="Winkler S."/>
            <person name="Tracey A."/>
            <person name="Sims Y."/>
            <person name="Howe K."/>
            <person name="Rhie A."/>
            <person name="Formenti G."/>
            <person name="Durbin R."/>
            <person name="Fedrigo O."/>
            <person name="Jarvis E.D."/>
        </authorList>
    </citation>
    <scope>NUCLEOTIDE SEQUENCE [LARGE SCALE GENOMIC DNA]</scope>
</reference>
<dbReference type="InParanoid" id="A0A3P8XJW7"/>
<gene>
    <name evidence="5" type="primary">FAM149B1</name>
</gene>
<evidence type="ECO:0000256" key="1">
    <source>
        <dbReference type="ARBA" id="ARBA00008309"/>
    </source>
</evidence>
<evidence type="ECO:0000256" key="3">
    <source>
        <dbReference type="SAM" id="Phobius"/>
    </source>
</evidence>
<dbReference type="InterPro" id="IPR039630">
    <property type="entry name" value="FAM149"/>
</dbReference>
<dbReference type="Proteomes" id="UP000265140">
    <property type="component" value="Chromosome 6"/>
</dbReference>
<feature type="compositionally biased region" description="Low complexity" evidence="2">
    <location>
        <begin position="439"/>
        <end position="468"/>
    </location>
</feature>
<protein>
    <recommendedName>
        <fullName evidence="4">DUF3719 domain-containing protein</fullName>
    </recommendedName>
</protein>
<reference evidence="5" key="4">
    <citation type="submission" date="2025-09" db="UniProtKB">
        <authorList>
            <consortium name="Ensembl"/>
        </authorList>
    </citation>
    <scope>IDENTIFICATION</scope>
</reference>
<dbReference type="AlphaFoldDB" id="A0A3P8XJW7"/>
<keyword evidence="3" id="KW-0472">Membrane</keyword>
<evidence type="ECO:0000256" key="2">
    <source>
        <dbReference type="SAM" id="MobiDB-lite"/>
    </source>
</evidence>
<evidence type="ECO:0000313" key="6">
    <source>
        <dbReference type="Proteomes" id="UP000265140"/>
    </source>
</evidence>
<keyword evidence="3" id="KW-0812">Transmembrane</keyword>
<evidence type="ECO:0000259" key="4">
    <source>
        <dbReference type="Pfam" id="PF12516"/>
    </source>
</evidence>
<evidence type="ECO:0000313" key="5">
    <source>
        <dbReference type="Ensembl" id="ENSELUP00000004862.2"/>
    </source>
</evidence>
<organism evidence="5 6">
    <name type="scientific">Esox lucius</name>
    <name type="common">Northern pike</name>
    <dbReference type="NCBI Taxonomy" id="8010"/>
    <lineage>
        <taxon>Eukaryota</taxon>
        <taxon>Metazoa</taxon>
        <taxon>Chordata</taxon>
        <taxon>Craniata</taxon>
        <taxon>Vertebrata</taxon>
        <taxon>Euteleostomi</taxon>
        <taxon>Actinopterygii</taxon>
        <taxon>Neopterygii</taxon>
        <taxon>Teleostei</taxon>
        <taxon>Protacanthopterygii</taxon>
        <taxon>Esociformes</taxon>
        <taxon>Esocidae</taxon>
        <taxon>Esox</taxon>
    </lineage>
</organism>
<reference evidence="6" key="1">
    <citation type="journal article" date="2014" name="PLoS ONE">
        <title>The genome and linkage map of the northern pike (Esox lucius): conserved synteny revealed between the salmonid sister group and the Neoteleostei.</title>
        <authorList>
            <person name="Rondeau E.B."/>
            <person name="Minkley D.R."/>
            <person name="Leong J.S."/>
            <person name="Messmer A.M."/>
            <person name="Jantzen J.R."/>
            <person name="von Schalburg K.R."/>
            <person name="Lemon C."/>
            <person name="Bird N.H."/>
            <person name="Koop B.F."/>
        </authorList>
    </citation>
    <scope>NUCLEOTIDE SEQUENCE</scope>
</reference>
<dbReference type="Ensembl" id="ENSELUT00000011622.3">
    <property type="protein sequence ID" value="ENSELUP00000004862.2"/>
    <property type="gene ID" value="ENSELUG00000005971.3"/>
</dbReference>
<dbReference type="PANTHER" id="PTHR31997:SF0">
    <property type="entry name" value="PRIMARY CILIUM ASSEMBLY PROTEIN FAM149B1"/>
    <property type="match status" value="1"/>
</dbReference>
<keyword evidence="6" id="KW-1185">Reference proteome</keyword>
<dbReference type="GeneTree" id="ENSGT00530000063727"/>
<sequence length="812" mass="89923">MPIKTEERRMISRYTRRPVSHSLEIRGLSRSSLDHHPLPEEVDDEYLPQHLLQDLQEAVSTYNSSETTSAGSGRSDCLTVTTGDTTRSWSGIHSYTGTGISTERSSVFSWGYDEFDKAASRQVQQMFEEIDEELYEGRGGEHLRGLQDECHQWAFRFPHLRILGSQLLCPSDEGFRWYSTSGKSPPAGSIDAAGQQDIRRCVPEDKDKIGPSTDLCVQGRKAVLSRSCVEADQADQAPGTPSGHDRSRVIESEGLVEEYLAFDSRDLDDELDLTGVGLGQRRCCLPPVSPYRCRRQAVLDLLFDDVWRELVGWMEELVRRHWEGCVSDEEKNAVNFSPSQSDAQNRFLLSALPTLLPRLGQSKVPQLTSLPAQSIRVPVGTPGTHHNLNDLIVIHGIPLQQRNLCVMERAQDPEERTAGHRPGSSVVLSKPRPRRVLEQSSSSLSRPPQSAQRRNLPPRTLLPLAPSLTQSSPAGSLDGGVRGTRLHTANERLASPPMPLSSHTLLPPISTGEAESTHSRLPFRPTQWHRGSSSRAHSAVTDEAGSLLPRDRLHQLDVFSRPNTTHTYRSDTPYRRSFTMLDSVGQGRPGRASVGTDSLGIGVTGISMGISSSSFLDSFTHHPLDHSPIEDEEEPDKLAPPPGHQEPPYYICWLCPWDGFVHNLQLSEEECHHLQAGCFSMVSCCLNPALLSFLPLPSQLFRCPCQSRYTLTTVGVSPAAVADLGCSSSTSPHSASSNQTGFGTAWVQCPAAAPRGALKQTFYKLTATFVQCTFWWYYLVLFVFLWPFFYMLELSACLAAKDSKLSPSPICM</sequence>
<feature type="transmembrane region" description="Helical" evidence="3">
    <location>
        <begin position="774"/>
        <end position="792"/>
    </location>
</feature>